<sequence length="128" mass="14480">MPTNPSFLIPDAPPPPASNSEEALTLSQTTKKFERFLTLKKQNIHFNERLAKHPALENPGFLTNLMNVAGITLEQSYASSLAPESAVRTNWPESCFVEKLVWQNERREKKRLGERGKVDFVPSSSREL</sequence>
<protein>
    <recommendedName>
        <fullName evidence="4">HCNGP-domain-containing protein</fullName>
    </recommendedName>
</protein>
<reference evidence="3" key="3">
    <citation type="submission" date="2025-08" db="UniProtKB">
        <authorList>
            <consortium name="RefSeq"/>
        </authorList>
    </citation>
    <scope>IDENTIFICATION</scope>
    <source>
        <strain evidence="3">CBS 342.82</strain>
    </source>
</reference>
<keyword evidence="2" id="KW-1185">Reference proteome</keyword>
<name>A0A6J3M8J0_9PEZI</name>
<dbReference type="PANTHER" id="PTHR13464:SF0">
    <property type="entry name" value="SAP30-BINDING PROTEIN"/>
    <property type="match status" value="1"/>
</dbReference>
<evidence type="ECO:0000313" key="3">
    <source>
        <dbReference type="RefSeq" id="XP_033461346.1"/>
    </source>
</evidence>
<proteinExistence type="predicted"/>
<organism evidence="3">
    <name type="scientific">Dissoconium aciculare CBS 342.82</name>
    <dbReference type="NCBI Taxonomy" id="1314786"/>
    <lineage>
        <taxon>Eukaryota</taxon>
        <taxon>Fungi</taxon>
        <taxon>Dikarya</taxon>
        <taxon>Ascomycota</taxon>
        <taxon>Pezizomycotina</taxon>
        <taxon>Dothideomycetes</taxon>
        <taxon>Dothideomycetidae</taxon>
        <taxon>Mycosphaerellales</taxon>
        <taxon>Dissoconiaceae</taxon>
        <taxon>Dissoconium</taxon>
    </lineage>
</organism>
<dbReference type="InterPro" id="IPR012479">
    <property type="entry name" value="SAP30BP"/>
</dbReference>
<evidence type="ECO:0008006" key="4">
    <source>
        <dbReference type="Google" id="ProtNLM"/>
    </source>
</evidence>
<accession>A0A6J3M8J0</accession>
<dbReference type="GeneID" id="54357248"/>
<dbReference type="GO" id="GO:0006355">
    <property type="term" value="P:regulation of DNA-templated transcription"/>
    <property type="evidence" value="ECO:0007669"/>
    <property type="project" value="InterPro"/>
</dbReference>
<dbReference type="RefSeq" id="XP_033461346.1">
    <property type="nucleotide sequence ID" value="XM_033599449.1"/>
</dbReference>
<evidence type="ECO:0000313" key="2">
    <source>
        <dbReference type="Proteomes" id="UP000504637"/>
    </source>
</evidence>
<dbReference type="PANTHER" id="PTHR13464">
    <property type="entry name" value="TRANSCRIPTIONAL REGULATOR PROTEIN HCNGP"/>
    <property type="match status" value="1"/>
</dbReference>
<dbReference type="Pfam" id="PF07818">
    <property type="entry name" value="HCNGP"/>
    <property type="match status" value="1"/>
</dbReference>
<gene>
    <name evidence="3" type="ORF">K489DRAFT_179626</name>
</gene>
<reference evidence="3" key="1">
    <citation type="submission" date="2020-01" db="EMBL/GenBank/DDBJ databases">
        <authorList>
            <consortium name="DOE Joint Genome Institute"/>
            <person name="Haridas S."/>
            <person name="Albert R."/>
            <person name="Binder M."/>
            <person name="Bloem J."/>
            <person name="Labutti K."/>
            <person name="Salamov A."/>
            <person name="Andreopoulos B."/>
            <person name="Baker S.E."/>
            <person name="Barry K."/>
            <person name="Bills G."/>
            <person name="Bluhm B.H."/>
            <person name="Cannon C."/>
            <person name="Castanera R."/>
            <person name="Culley D.E."/>
            <person name="Daum C."/>
            <person name="Ezra D."/>
            <person name="Gonzalez J.B."/>
            <person name="Henrissat B."/>
            <person name="Kuo A."/>
            <person name="Liang C."/>
            <person name="Lipzen A."/>
            <person name="Lutzoni F."/>
            <person name="Magnuson J."/>
            <person name="Mondo S."/>
            <person name="Nolan M."/>
            <person name="Ohm R."/>
            <person name="Pangilinan J."/>
            <person name="Park H.-J."/>
            <person name="Ramirez L."/>
            <person name="Alfaro M."/>
            <person name="Sun H."/>
            <person name="Tritt A."/>
            <person name="Yoshinaga Y."/>
            <person name="Zwiers L.-H."/>
            <person name="Turgeon B.G."/>
            <person name="Goodwin S.B."/>
            <person name="Spatafora J.W."/>
            <person name="Crous P.W."/>
            <person name="Grigoriev I.V."/>
        </authorList>
    </citation>
    <scope>NUCLEOTIDE SEQUENCE</scope>
    <source>
        <strain evidence="3">CBS 342.82</strain>
    </source>
</reference>
<dbReference type="GO" id="GO:0005634">
    <property type="term" value="C:nucleus"/>
    <property type="evidence" value="ECO:0007669"/>
    <property type="project" value="TreeGrafter"/>
</dbReference>
<dbReference type="OrthoDB" id="1714508at2759"/>
<evidence type="ECO:0000256" key="1">
    <source>
        <dbReference type="SAM" id="MobiDB-lite"/>
    </source>
</evidence>
<reference evidence="3" key="2">
    <citation type="submission" date="2020-04" db="EMBL/GenBank/DDBJ databases">
        <authorList>
            <consortium name="NCBI Genome Project"/>
        </authorList>
    </citation>
    <scope>NUCLEOTIDE SEQUENCE</scope>
    <source>
        <strain evidence="3">CBS 342.82</strain>
    </source>
</reference>
<dbReference type="AlphaFoldDB" id="A0A6J3M8J0"/>
<feature type="region of interest" description="Disordered" evidence="1">
    <location>
        <begin position="1"/>
        <end position="25"/>
    </location>
</feature>
<dbReference type="Proteomes" id="UP000504637">
    <property type="component" value="Unplaced"/>
</dbReference>